<accession>A0A8X7QSD4</accession>
<dbReference type="AlphaFoldDB" id="A0A8X7QSD4"/>
<proteinExistence type="predicted"/>
<reference evidence="1 2" key="1">
    <citation type="submission" date="2020-02" db="EMBL/GenBank/DDBJ databases">
        <authorList>
            <person name="Ma Q."/>
            <person name="Huang Y."/>
            <person name="Song X."/>
            <person name="Pei D."/>
        </authorList>
    </citation>
    <scope>NUCLEOTIDE SEQUENCE [LARGE SCALE GENOMIC DNA]</scope>
    <source>
        <strain evidence="1">Sxm20200214</strain>
        <tissue evidence="1">Leaf</tissue>
    </source>
</reference>
<evidence type="ECO:0000313" key="1">
    <source>
        <dbReference type="EMBL" id="KAG2272868.1"/>
    </source>
</evidence>
<organism evidence="1 2">
    <name type="scientific">Brassica carinata</name>
    <name type="common">Ethiopian mustard</name>
    <name type="synonym">Abyssinian cabbage</name>
    <dbReference type="NCBI Taxonomy" id="52824"/>
    <lineage>
        <taxon>Eukaryota</taxon>
        <taxon>Viridiplantae</taxon>
        <taxon>Streptophyta</taxon>
        <taxon>Embryophyta</taxon>
        <taxon>Tracheophyta</taxon>
        <taxon>Spermatophyta</taxon>
        <taxon>Magnoliopsida</taxon>
        <taxon>eudicotyledons</taxon>
        <taxon>Gunneridae</taxon>
        <taxon>Pentapetalae</taxon>
        <taxon>rosids</taxon>
        <taxon>malvids</taxon>
        <taxon>Brassicales</taxon>
        <taxon>Brassicaceae</taxon>
        <taxon>Brassiceae</taxon>
        <taxon>Brassica</taxon>
    </lineage>
</organism>
<dbReference type="OrthoDB" id="10601234at2759"/>
<sequence>MLEARLIRGHKKPGLVGHVSFACSSRSFSRKIHSASRLSPSLPRRFVSRAFLGDSACVSIDGSPRRLRWWTVRLSISPRRLRLSAFDISVAILDDSSTTLHGSGDMLGRSKQRTTPSDKFQLQNSVKGGYYQVCHGSLNQTCQACSVVMLSCDSSVTRVVAI</sequence>
<evidence type="ECO:0000313" key="2">
    <source>
        <dbReference type="Proteomes" id="UP000886595"/>
    </source>
</evidence>
<dbReference type="PROSITE" id="PS51257">
    <property type="entry name" value="PROKAR_LIPOPROTEIN"/>
    <property type="match status" value="1"/>
</dbReference>
<dbReference type="EMBL" id="JAAMPC010000013">
    <property type="protein sequence ID" value="KAG2272868.1"/>
    <property type="molecule type" value="Genomic_DNA"/>
</dbReference>
<name>A0A8X7QSD4_BRACI</name>
<dbReference type="Proteomes" id="UP000886595">
    <property type="component" value="Unassembled WGS sequence"/>
</dbReference>
<keyword evidence="2" id="KW-1185">Reference proteome</keyword>
<comment type="caution">
    <text evidence="1">The sequence shown here is derived from an EMBL/GenBank/DDBJ whole genome shotgun (WGS) entry which is preliminary data.</text>
</comment>
<gene>
    <name evidence="1" type="ORF">Bca52824_067423</name>
</gene>
<protein>
    <submittedName>
        <fullName evidence="1">Uncharacterized protein</fullName>
    </submittedName>
</protein>